<feature type="chain" id="PRO_5042078179" evidence="1">
    <location>
        <begin position="20"/>
        <end position="89"/>
    </location>
</feature>
<name>A0AAE1AC46_9GAST</name>
<evidence type="ECO:0000313" key="3">
    <source>
        <dbReference type="Proteomes" id="UP001283361"/>
    </source>
</evidence>
<dbReference type="AlphaFoldDB" id="A0AAE1AC46"/>
<reference evidence="2" key="1">
    <citation type="journal article" date="2023" name="G3 (Bethesda)">
        <title>A reference genome for the long-term kleptoplast-retaining sea slug Elysia crispata morphotype clarki.</title>
        <authorList>
            <person name="Eastman K.E."/>
            <person name="Pendleton A.L."/>
            <person name="Shaikh M.A."/>
            <person name="Suttiyut T."/>
            <person name="Ogas R."/>
            <person name="Tomko P."/>
            <person name="Gavelis G."/>
            <person name="Widhalm J.R."/>
            <person name="Wisecaver J.H."/>
        </authorList>
    </citation>
    <scope>NUCLEOTIDE SEQUENCE</scope>
    <source>
        <strain evidence="2">ECLA1</strain>
    </source>
</reference>
<evidence type="ECO:0000313" key="2">
    <source>
        <dbReference type="EMBL" id="KAK3784271.1"/>
    </source>
</evidence>
<keyword evidence="3" id="KW-1185">Reference proteome</keyword>
<organism evidence="2 3">
    <name type="scientific">Elysia crispata</name>
    <name type="common">lettuce slug</name>
    <dbReference type="NCBI Taxonomy" id="231223"/>
    <lineage>
        <taxon>Eukaryota</taxon>
        <taxon>Metazoa</taxon>
        <taxon>Spiralia</taxon>
        <taxon>Lophotrochozoa</taxon>
        <taxon>Mollusca</taxon>
        <taxon>Gastropoda</taxon>
        <taxon>Heterobranchia</taxon>
        <taxon>Euthyneura</taxon>
        <taxon>Panpulmonata</taxon>
        <taxon>Sacoglossa</taxon>
        <taxon>Placobranchoidea</taxon>
        <taxon>Plakobranchidae</taxon>
        <taxon>Elysia</taxon>
    </lineage>
</organism>
<evidence type="ECO:0000256" key="1">
    <source>
        <dbReference type="SAM" id="SignalP"/>
    </source>
</evidence>
<feature type="signal peptide" evidence="1">
    <location>
        <begin position="1"/>
        <end position="19"/>
    </location>
</feature>
<keyword evidence="1" id="KW-0732">Signal</keyword>
<proteinExistence type="predicted"/>
<comment type="caution">
    <text evidence="2">The sequence shown here is derived from an EMBL/GenBank/DDBJ whole genome shotgun (WGS) entry which is preliminary data.</text>
</comment>
<sequence>MKFSTVLAVFLFVAAVASASTSKEPCRSEWCVYNKIHRTTIDGKVYCCLDNVHRYMTLEVVVQKNRKEVSLILLRPVEEQFVGDFCNNL</sequence>
<accession>A0AAE1AC46</accession>
<gene>
    <name evidence="2" type="ORF">RRG08_037349</name>
</gene>
<protein>
    <submittedName>
        <fullName evidence="2">Uncharacterized protein</fullName>
    </submittedName>
</protein>
<dbReference type="Proteomes" id="UP001283361">
    <property type="component" value="Unassembled WGS sequence"/>
</dbReference>
<dbReference type="EMBL" id="JAWDGP010002289">
    <property type="protein sequence ID" value="KAK3784271.1"/>
    <property type="molecule type" value="Genomic_DNA"/>
</dbReference>